<protein>
    <submittedName>
        <fullName evidence="1">Uncharacterized protein</fullName>
    </submittedName>
</protein>
<dbReference type="OrthoDB" id="1454238at2"/>
<organism evidence="1 2">
    <name type="scientific">Cellulophaga fucicola</name>
    <dbReference type="NCBI Taxonomy" id="76595"/>
    <lineage>
        <taxon>Bacteria</taxon>
        <taxon>Pseudomonadati</taxon>
        <taxon>Bacteroidota</taxon>
        <taxon>Flavobacteriia</taxon>
        <taxon>Flavobacteriales</taxon>
        <taxon>Flavobacteriaceae</taxon>
        <taxon>Cellulophaga</taxon>
    </lineage>
</organism>
<dbReference type="RefSeq" id="WP_072302965.1">
    <property type="nucleotide sequence ID" value="NZ_FPIY01000002.1"/>
</dbReference>
<sequence>MRRVIYFLLIIISTCYSCRQKNNKIITKNNEIIDSVKTYTQPSKLTNEYVNFNSPNAINRIAEIENEYFNDYRLNSSKYYGTKWYDYVGLSMELSDSITIFDRYSIEKNNMKLDSMHCTIFAVKGLESGFGKEFEIIKKHHIDIWSDREYAGWSLAYILTKHYNWKAYLFISKYSDEYDICVRNYKKDKKYHVWKQPNIPIEKIFDFDDDKDKINSLLKLNEFGWGFSNQGWHTWITRFDYLKECNWLGAPAKKYDTEGNQPLFLKTKFIDYYDYDSHIIVFPPKKNKTFANKV</sequence>
<dbReference type="AlphaFoldDB" id="A0A1K1NNP0"/>
<evidence type="ECO:0000313" key="1">
    <source>
        <dbReference type="EMBL" id="SFW36885.1"/>
    </source>
</evidence>
<dbReference type="STRING" id="76595.SAMN05660313_01274"/>
<dbReference type="Proteomes" id="UP000183257">
    <property type="component" value="Unassembled WGS sequence"/>
</dbReference>
<dbReference type="EMBL" id="FPIY01000002">
    <property type="protein sequence ID" value="SFW36885.1"/>
    <property type="molecule type" value="Genomic_DNA"/>
</dbReference>
<evidence type="ECO:0000313" key="2">
    <source>
        <dbReference type="Proteomes" id="UP000183257"/>
    </source>
</evidence>
<name>A0A1K1NNP0_9FLAO</name>
<proteinExistence type="predicted"/>
<accession>A0A1K1NNP0</accession>
<gene>
    <name evidence="1" type="ORF">SAMN05660313_01274</name>
</gene>
<keyword evidence="2" id="KW-1185">Reference proteome</keyword>
<reference evidence="2" key="1">
    <citation type="submission" date="2016-11" db="EMBL/GenBank/DDBJ databases">
        <authorList>
            <person name="Varghese N."/>
            <person name="Submissions S."/>
        </authorList>
    </citation>
    <scope>NUCLEOTIDE SEQUENCE [LARGE SCALE GENOMIC DNA]</scope>
    <source>
        <strain evidence="2">DSM 24786</strain>
    </source>
</reference>